<dbReference type="Proteomes" id="UP001519363">
    <property type="component" value="Unassembled WGS sequence"/>
</dbReference>
<evidence type="ECO:0000256" key="1">
    <source>
        <dbReference type="SAM" id="MobiDB-lite"/>
    </source>
</evidence>
<reference evidence="2 3" key="1">
    <citation type="submission" date="2021-03" db="EMBL/GenBank/DDBJ databases">
        <title>Sequencing the genomes of 1000 actinobacteria strains.</title>
        <authorList>
            <person name="Klenk H.-P."/>
        </authorList>
    </citation>
    <scope>NUCLEOTIDE SEQUENCE [LARGE SCALE GENOMIC DNA]</scope>
    <source>
        <strain evidence="2 3">DSM 44580</strain>
    </source>
</reference>
<proteinExistence type="predicted"/>
<protein>
    <submittedName>
        <fullName evidence="2">Uncharacterized protein</fullName>
    </submittedName>
</protein>
<dbReference type="RefSeq" id="WP_209707776.1">
    <property type="nucleotide sequence ID" value="NZ_JAGIOO010000001.1"/>
</dbReference>
<gene>
    <name evidence="2" type="ORF">JOF53_008512</name>
</gene>
<dbReference type="EMBL" id="JAGIOO010000001">
    <property type="protein sequence ID" value="MBP2479640.1"/>
    <property type="molecule type" value="Genomic_DNA"/>
</dbReference>
<evidence type="ECO:0000313" key="2">
    <source>
        <dbReference type="EMBL" id="MBP2479640.1"/>
    </source>
</evidence>
<feature type="region of interest" description="Disordered" evidence="1">
    <location>
        <begin position="1"/>
        <end position="37"/>
    </location>
</feature>
<name>A0ABS5AST6_9PSEU</name>
<accession>A0ABS5AST6</accession>
<organism evidence="2 3">
    <name type="scientific">Crossiella equi</name>
    <dbReference type="NCBI Taxonomy" id="130796"/>
    <lineage>
        <taxon>Bacteria</taxon>
        <taxon>Bacillati</taxon>
        <taxon>Actinomycetota</taxon>
        <taxon>Actinomycetes</taxon>
        <taxon>Pseudonocardiales</taxon>
        <taxon>Pseudonocardiaceae</taxon>
        <taxon>Crossiella</taxon>
    </lineage>
</organism>
<evidence type="ECO:0000313" key="3">
    <source>
        <dbReference type="Proteomes" id="UP001519363"/>
    </source>
</evidence>
<comment type="caution">
    <text evidence="2">The sequence shown here is derived from an EMBL/GenBank/DDBJ whole genome shotgun (WGS) entry which is preliminary data.</text>
</comment>
<sequence length="100" mass="10337">MSALPSARPGTGVEPRVAATSGRTQVEGQRRAPLGADVPDAVLARGPLQQGAGSRVGALVHHQPYPVADRDVRSAALDVLRCGENLGERGGEQDGCRSVE</sequence>
<keyword evidence="3" id="KW-1185">Reference proteome</keyword>